<feature type="region of interest" description="Disordered" evidence="1">
    <location>
        <begin position="1"/>
        <end position="53"/>
    </location>
</feature>
<accession>A0A6A4VBD9</accession>
<keyword evidence="3" id="KW-1185">Reference proteome</keyword>
<dbReference type="Proteomes" id="UP000440578">
    <property type="component" value="Unassembled WGS sequence"/>
</dbReference>
<sequence>MKKQESRDASIQKRLSWNCGQQPAPPPQMARQTQALRGRGGHGGTGCLSSDSVHSSSGVSSVNSLHLSIGSEFEEGLFSDNLDEVLAAETDPAQTLVEATNLAQRLKLSPHISTTYISTDELSCAGVSCVSSSVQNTDSGVKIDISEAPDGVLSRVQITVNDGSPAGQTALETADDGDDDGADEQPSPAASPAATPPQWNQFEFLLSDSTIRAS</sequence>
<protein>
    <submittedName>
        <fullName evidence="2">Uncharacterized protein</fullName>
    </submittedName>
</protein>
<feature type="compositionally biased region" description="Low complexity" evidence="1">
    <location>
        <begin position="186"/>
        <end position="197"/>
    </location>
</feature>
<organism evidence="2 3">
    <name type="scientific">Amphibalanus amphitrite</name>
    <name type="common">Striped barnacle</name>
    <name type="synonym">Balanus amphitrite</name>
    <dbReference type="NCBI Taxonomy" id="1232801"/>
    <lineage>
        <taxon>Eukaryota</taxon>
        <taxon>Metazoa</taxon>
        <taxon>Ecdysozoa</taxon>
        <taxon>Arthropoda</taxon>
        <taxon>Crustacea</taxon>
        <taxon>Multicrustacea</taxon>
        <taxon>Cirripedia</taxon>
        <taxon>Thoracica</taxon>
        <taxon>Thoracicalcarea</taxon>
        <taxon>Balanomorpha</taxon>
        <taxon>Balanoidea</taxon>
        <taxon>Balanidae</taxon>
        <taxon>Amphibalaninae</taxon>
        <taxon>Amphibalanus</taxon>
    </lineage>
</organism>
<feature type="compositionally biased region" description="Acidic residues" evidence="1">
    <location>
        <begin position="173"/>
        <end position="183"/>
    </location>
</feature>
<feature type="region of interest" description="Disordered" evidence="1">
    <location>
        <begin position="162"/>
        <end position="200"/>
    </location>
</feature>
<dbReference type="AlphaFoldDB" id="A0A6A4VBD9"/>
<dbReference type="OrthoDB" id="5585231at2759"/>
<proteinExistence type="predicted"/>
<comment type="caution">
    <text evidence="2">The sequence shown here is derived from an EMBL/GenBank/DDBJ whole genome shotgun (WGS) entry which is preliminary data.</text>
</comment>
<evidence type="ECO:0000256" key="1">
    <source>
        <dbReference type="SAM" id="MobiDB-lite"/>
    </source>
</evidence>
<reference evidence="2 3" key="1">
    <citation type="submission" date="2019-07" db="EMBL/GenBank/DDBJ databases">
        <title>Draft genome assembly of a fouling barnacle, Amphibalanus amphitrite (Darwin, 1854): The first reference genome for Thecostraca.</title>
        <authorList>
            <person name="Kim W."/>
        </authorList>
    </citation>
    <scope>NUCLEOTIDE SEQUENCE [LARGE SCALE GENOMIC DNA]</scope>
    <source>
        <strain evidence="2">SNU_AA5</strain>
        <tissue evidence="2">Soma without cirri and trophi</tissue>
    </source>
</reference>
<feature type="compositionally biased region" description="Basic and acidic residues" evidence="1">
    <location>
        <begin position="1"/>
        <end position="11"/>
    </location>
</feature>
<feature type="compositionally biased region" description="Polar residues" evidence="1">
    <location>
        <begin position="162"/>
        <end position="171"/>
    </location>
</feature>
<name>A0A6A4VBD9_AMPAM</name>
<gene>
    <name evidence="2" type="ORF">FJT64_008628</name>
</gene>
<evidence type="ECO:0000313" key="3">
    <source>
        <dbReference type="Proteomes" id="UP000440578"/>
    </source>
</evidence>
<evidence type="ECO:0000313" key="2">
    <source>
        <dbReference type="EMBL" id="KAF0293617.1"/>
    </source>
</evidence>
<dbReference type="EMBL" id="VIIS01001733">
    <property type="protein sequence ID" value="KAF0293617.1"/>
    <property type="molecule type" value="Genomic_DNA"/>
</dbReference>